<accession>A0ABT5QX78</accession>
<dbReference type="InterPro" id="IPR029151">
    <property type="entry name" value="Sensor-like_sf"/>
</dbReference>
<dbReference type="RefSeq" id="WP_274163521.1">
    <property type="nucleotide sequence ID" value="NZ_JAJUBC010000005.1"/>
</dbReference>
<evidence type="ECO:0000256" key="4">
    <source>
        <dbReference type="ARBA" id="ARBA00022500"/>
    </source>
</evidence>
<feature type="transmembrane region" description="Helical" evidence="11">
    <location>
        <begin position="273"/>
        <end position="296"/>
    </location>
</feature>
<evidence type="ECO:0000259" key="12">
    <source>
        <dbReference type="PROSITE" id="PS50111"/>
    </source>
</evidence>
<keyword evidence="3" id="KW-1003">Cell membrane</keyword>
<dbReference type="CDD" id="cd12913">
    <property type="entry name" value="PDC1_MCP_like"/>
    <property type="match status" value="1"/>
</dbReference>
<evidence type="ECO:0000313" key="14">
    <source>
        <dbReference type="EMBL" id="MDD1792620.1"/>
    </source>
</evidence>
<dbReference type="Proteomes" id="UP001149400">
    <property type="component" value="Unassembled WGS sequence"/>
</dbReference>
<dbReference type="SMART" id="SM00283">
    <property type="entry name" value="MA"/>
    <property type="match status" value="1"/>
</dbReference>
<dbReference type="Pfam" id="PF00015">
    <property type="entry name" value="MCPsignal"/>
    <property type="match status" value="1"/>
</dbReference>
<proteinExistence type="inferred from homology"/>
<keyword evidence="7 11" id="KW-0472">Membrane</keyword>
<dbReference type="InterPro" id="IPR003660">
    <property type="entry name" value="HAMP_dom"/>
</dbReference>
<dbReference type="PROSITE" id="PS50885">
    <property type="entry name" value="HAMP"/>
    <property type="match status" value="1"/>
</dbReference>
<dbReference type="InterPro" id="IPR004089">
    <property type="entry name" value="MCPsignal_dom"/>
</dbReference>
<evidence type="ECO:0000256" key="7">
    <source>
        <dbReference type="ARBA" id="ARBA00023136"/>
    </source>
</evidence>
<dbReference type="PANTHER" id="PTHR32089">
    <property type="entry name" value="METHYL-ACCEPTING CHEMOTAXIS PROTEIN MCPB"/>
    <property type="match status" value="1"/>
</dbReference>
<dbReference type="CDD" id="cd06225">
    <property type="entry name" value="HAMP"/>
    <property type="match status" value="1"/>
</dbReference>
<dbReference type="PROSITE" id="PS50111">
    <property type="entry name" value="CHEMOTAXIS_TRANSDUC_2"/>
    <property type="match status" value="1"/>
</dbReference>
<dbReference type="PANTHER" id="PTHR32089:SF117">
    <property type="entry name" value="METHYL ACCEPTING SENSORY TRANSDUCER WITH CACHE_1 SMALL MOLECULE BINDING DOMAIN"/>
    <property type="match status" value="1"/>
</dbReference>
<evidence type="ECO:0000256" key="11">
    <source>
        <dbReference type="SAM" id="Phobius"/>
    </source>
</evidence>
<dbReference type="Gene3D" id="3.30.450.20">
    <property type="entry name" value="PAS domain"/>
    <property type="match status" value="2"/>
</dbReference>
<evidence type="ECO:0000259" key="13">
    <source>
        <dbReference type="PROSITE" id="PS50885"/>
    </source>
</evidence>
<keyword evidence="8 10" id="KW-0807">Transducer</keyword>
<keyword evidence="6 11" id="KW-1133">Transmembrane helix</keyword>
<keyword evidence="15" id="KW-1185">Reference proteome</keyword>
<dbReference type="EMBL" id="JAJUBC010000005">
    <property type="protein sequence ID" value="MDD1792620.1"/>
    <property type="molecule type" value="Genomic_DNA"/>
</dbReference>
<name>A0ABT5QX78_9GAMM</name>
<dbReference type="InterPro" id="IPR033479">
    <property type="entry name" value="dCache_1"/>
</dbReference>
<keyword evidence="4" id="KW-0145">Chemotaxis</keyword>
<dbReference type="Gene3D" id="1.10.287.950">
    <property type="entry name" value="Methyl-accepting chemotaxis protein"/>
    <property type="match status" value="1"/>
</dbReference>
<comment type="subcellular location">
    <subcellularLocation>
        <location evidence="1">Cell inner membrane</location>
    </subcellularLocation>
    <subcellularLocation>
        <location evidence="2">Cell membrane</location>
        <topology evidence="2">Multi-pass membrane protein</topology>
    </subcellularLocation>
</comment>
<protein>
    <submittedName>
        <fullName evidence="14">Methyl-accepting chemotaxis protein</fullName>
    </submittedName>
</protein>
<feature type="domain" description="Methyl-accepting transducer" evidence="12">
    <location>
        <begin position="352"/>
        <end position="588"/>
    </location>
</feature>
<organism evidence="14 15">
    <name type="scientific">Enterovibrio gelatinilyticus</name>
    <dbReference type="NCBI Taxonomy" id="2899819"/>
    <lineage>
        <taxon>Bacteria</taxon>
        <taxon>Pseudomonadati</taxon>
        <taxon>Pseudomonadota</taxon>
        <taxon>Gammaproteobacteria</taxon>
        <taxon>Vibrionales</taxon>
        <taxon>Vibrionaceae</taxon>
        <taxon>Enterovibrio</taxon>
    </lineage>
</organism>
<dbReference type="CDD" id="cd11386">
    <property type="entry name" value="MCP_signal"/>
    <property type="match status" value="1"/>
</dbReference>
<evidence type="ECO:0000256" key="9">
    <source>
        <dbReference type="ARBA" id="ARBA00029447"/>
    </source>
</evidence>
<feature type="domain" description="HAMP" evidence="13">
    <location>
        <begin position="293"/>
        <end position="347"/>
    </location>
</feature>
<evidence type="ECO:0000256" key="1">
    <source>
        <dbReference type="ARBA" id="ARBA00004533"/>
    </source>
</evidence>
<reference evidence="14" key="1">
    <citation type="submission" date="2021-12" db="EMBL/GenBank/DDBJ databases">
        <title>Enterovibrio ZSDZ35 sp. nov. and Enterovibrio ZSDZ42 sp. nov., isolated from coastal seawater in Qingdao.</title>
        <authorList>
            <person name="Zhang P."/>
        </authorList>
    </citation>
    <scope>NUCLEOTIDE SEQUENCE</scope>
    <source>
        <strain evidence="14">ZSDZ42</strain>
    </source>
</reference>
<evidence type="ECO:0000256" key="5">
    <source>
        <dbReference type="ARBA" id="ARBA00022692"/>
    </source>
</evidence>
<dbReference type="CDD" id="cd12912">
    <property type="entry name" value="PDC2_MCP_like"/>
    <property type="match status" value="1"/>
</dbReference>
<dbReference type="SUPFAM" id="SSF103190">
    <property type="entry name" value="Sensory domain-like"/>
    <property type="match status" value="1"/>
</dbReference>
<evidence type="ECO:0000256" key="3">
    <source>
        <dbReference type="ARBA" id="ARBA00022475"/>
    </source>
</evidence>
<evidence type="ECO:0000256" key="8">
    <source>
        <dbReference type="ARBA" id="ARBA00023224"/>
    </source>
</evidence>
<evidence type="ECO:0000256" key="2">
    <source>
        <dbReference type="ARBA" id="ARBA00004651"/>
    </source>
</evidence>
<dbReference type="SUPFAM" id="SSF58104">
    <property type="entry name" value="Methyl-accepting chemotaxis protein (MCP) signaling domain"/>
    <property type="match status" value="1"/>
</dbReference>
<dbReference type="Pfam" id="PF00672">
    <property type="entry name" value="HAMP"/>
    <property type="match status" value="1"/>
</dbReference>
<gene>
    <name evidence="14" type="ORF">LRP50_05705</name>
</gene>
<comment type="similarity">
    <text evidence="9">Belongs to the methyl-accepting chemotaxis (MCP) protein family.</text>
</comment>
<dbReference type="PRINTS" id="PR00260">
    <property type="entry name" value="CHEMTRNSDUCR"/>
</dbReference>
<comment type="caution">
    <text evidence="14">The sequence shown here is derived from an EMBL/GenBank/DDBJ whole genome shotgun (WGS) entry which is preliminary data.</text>
</comment>
<dbReference type="Pfam" id="PF02743">
    <property type="entry name" value="dCache_1"/>
    <property type="match status" value="1"/>
</dbReference>
<sequence>MTLTLKQKLTGTCLIAVVAMATVLTFLAGNQLSTQTQQGLEYRVESLSEVAKVGLSDWLDAHATAMQGYVQTMPHSNEVNALEMLQISGKFAMTFYAKTDGTLALSNGQSVDIDPRQRPWFVKAIKENKTISTEPYRDALTGETMVTIAMPTYLNGELDGVLGGDISLRKVVNDVSQFHFGKNAFGMLFSEKGALIAHKNPSLNGQPITQYNSALTLPVIRQAAQDSALVLSSLNGSEKAYFFTQLPSAKWFIGIELDMDTELAVHDSAVTTLIMTSVAVALVVLALSVWLVNVLFRDLSRVADAMAEIASGDADLTQRLTPHSNDEVGQLAHNFNTFVANMHNMVSQLKSVGEALSEQANHAADQASVRSARIRTQQDEINMVATAINQMAAATQEIAGSAENTAKLSQDAVGSSESGASQVEQSQQSIGNLSVEVESATSVIAELQSHTQSINSILSTIQDIAEQTNLLALNAAIEAARAGEQGRGFAVVADEVRVLSQRTHDSTREIQSTIETLQNTTRSAVTIMEGSRHLATTSVEDANSATNSLSQITASVSTISDMATQIASAAEEQSLVTIEITRNTEAVRSASDELAHEANDASQQASELSHLSQQLNTEISRFQL</sequence>
<dbReference type="SMART" id="SM00304">
    <property type="entry name" value="HAMP"/>
    <property type="match status" value="2"/>
</dbReference>
<evidence type="ECO:0000256" key="10">
    <source>
        <dbReference type="PROSITE-ProRule" id="PRU00284"/>
    </source>
</evidence>
<evidence type="ECO:0000313" key="15">
    <source>
        <dbReference type="Proteomes" id="UP001149400"/>
    </source>
</evidence>
<keyword evidence="5 11" id="KW-0812">Transmembrane</keyword>
<dbReference type="InterPro" id="IPR004090">
    <property type="entry name" value="Chemotax_Me-accpt_rcpt"/>
</dbReference>
<evidence type="ECO:0000256" key="6">
    <source>
        <dbReference type="ARBA" id="ARBA00022989"/>
    </source>
</evidence>